<organism evidence="9 10">
    <name type="scientific">Arthrobacter liuii</name>
    <dbReference type="NCBI Taxonomy" id="1476996"/>
    <lineage>
        <taxon>Bacteria</taxon>
        <taxon>Bacillati</taxon>
        <taxon>Actinomycetota</taxon>
        <taxon>Actinomycetes</taxon>
        <taxon>Micrococcales</taxon>
        <taxon>Micrococcaceae</taxon>
        <taxon>Arthrobacter</taxon>
    </lineage>
</organism>
<keyword evidence="5 7" id="KW-1133">Transmembrane helix</keyword>
<dbReference type="EMBL" id="BMFW01000007">
    <property type="protein sequence ID" value="GGH95125.1"/>
    <property type="molecule type" value="Genomic_DNA"/>
</dbReference>
<evidence type="ECO:0000313" key="9">
    <source>
        <dbReference type="EMBL" id="GGH95125.1"/>
    </source>
</evidence>
<keyword evidence="3 7" id="KW-1003">Cell membrane</keyword>
<feature type="transmembrane region" description="Helical" evidence="7">
    <location>
        <begin position="14"/>
        <end position="36"/>
    </location>
</feature>
<feature type="transmembrane region" description="Helical" evidence="7">
    <location>
        <begin position="56"/>
        <end position="77"/>
    </location>
</feature>
<gene>
    <name evidence="9" type="ORF">GCM10007170_19920</name>
</gene>
<comment type="caution">
    <text evidence="9">The sequence shown here is derived from an EMBL/GenBank/DDBJ whole genome shotgun (WGS) entry which is preliminary data.</text>
</comment>
<keyword evidence="4 7" id="KW-0812">Transmembrane</keyword>
<reference evidence="10" key="1">
    <citation type="journal article" date="2019" name="Int. J. Syst. Evol. Microbiol.">
        <title>The Global Catalogue of Microorganisms (GCM) 10K type strain sequencing project: providing services to taxonomists for standard genome sequencing and annotation.</title>
        <authorList>
            <consortium name="The Broad Institute Genomics Platform"/>
            <consortium name="The Broad Institute Genome Sequencing Center for Infectious Disease"/>
            <person name="Wu L."/>
            <person name="Ma J."/>
        </authorList>
    </citation>
    <scope>NUCLEOTIDE SEQUENCE [LARGE SCALE GENOMIC DNA]</scope>
    <source>
        <strain evidence="10">CGMCC 1.12778</strain>
    </source>
</reference>
<evidence type="ECO:0000256" key="1">
    <source>
        <dbReference type="ARBA" id="ARBA00004651"/>
    </source>
</evidence>
<feature type="domain" description="VTT" evidence="8">
    <location>
        <begin position="36"/>
        <end position="159"/>
    </location>
</feature>
<evidence type="ECO:0000256" key="3">
    <source>
        <dbReference type="ARBA" id="ARBA00022475"/>
    </source>
</evidence>
<dbReference type="InterPro" id="IPR032818">
    <property type="entry name" value="DedA-like"/>
</dbReference>
<keyword evidence="6 7" id="KW-0472">Membrane</keyword>
<dbReference type="PANTHER" id="PTHR30353">
    <property type="entry name" value="INNER MEMBRANE PROTEIN DEDA-RELATED"/>
    <property type="match status" value="1"/>
</dbReference>
<comment type="similarity">
    <text evidence="2 7">Belongs to the DedA family.</text>
</comment>
<feature type="transmembrane region" description="Helical" evidence="7">
    <location>
        <begin position="140"/>
        <end position="162"/>
    </location>
</feature>
<dbReference type="Proteomes" id="UP000643279">
    <property type="component" value="Unassembled WGS sequence"/>
</dbReference>
<name>A0ABQ2ASV6_9MICC</name>
<accession>A0ABQ2ASV6</accession>
<sequence length="217" mass="22980">MTGFIDGLLNVSPLAAYIAVFCLVFAEDALFIGFVIPGETAAVLGGVVASRGEVDLATMMALVVAAAILGDSVGYEVGKHLGTRILKTKMLARHSGRLENAQDFLRRKGGSAVFLGRFTAFFRAVMPALAGTSRMPYGRFLAYNAAGGVTWGVGFVLLGFVAGNSYEAVAKAVGQDLAVVIAAVAVAALLAWHFRSRRRRQRRRRAASQPLDSPSDS</sequence>
<protein>
    <recommendedName>
        <fullName evidence="8">VTT domain-containing protein</fullName>
    </recommendedName>
</protein>
<dbReference type="PANTHER" id="PTHR30353:SF15">
    <property type="entry name" value="INNER MEMBRANE PROTEIN YABI"/>
    <property type="match status" value="1"/>
</dbReference>
<proteinExistence type="inferred from homology"/>
<evidence type="ECO:0000256" key="7">
    <source>
        <dbReference type="RuleBase" id="RU367016"/>
    </source>
</evidence>
<evidence type="ECO:0000259" key="8">
    <source>
        <dbReference type="Pfam" id="PF09335"/>
    </source>
</evidence>
<keyword evidence="10" id="KW-1185">Reference proteome</keyword>
<evidence type="ECO:0000256" key="4">
    <source>
        <dbReference type="ARBA" id="ARBA00022692"/>
    </source>
</evidence>
<evidence type="ECO:0000313" key="10">
    <source>
        <dbReference type="Proteomes" id="UP000643279"/>
    </source>
</evidence>
<dbReference type="InterPro" id="IPR032816">
    <property type="entry name" value="VTT_dom"/>
</dbReference>
<evidence type="ECO:0000256" key="6">
    <source>
        <dbReference type="ARBA" id="ARBA00023136"/>
    </source>
</evidence>
<comment type="subcellular location">
    <subcellularLocation>
        <location evidence="1 7">Cell membrane</location>
        <topology evidence="1 7">Multi-pass membrane protein</topology>
    </subcellularLocation>
</comment>
<dbReference type="RefSeq" id="WP_188571447.1">
    <property type="nucleotide sequence ID" value="NZ_BMFW01000007.1"/>
</dbReference>
<feature type="transmembrane region" description="Helical" evidence="7">
    <location>
        <begin position="177"/>
        <end position="194"/>
    </location>
</feature>
<dbReference type="Pfam" id="PF09335">
    <property type="entry name" value="VTT_dom"/>
    <property type="match status" value="1"/>
</dbReference>
<evidence type="ECO:0000256" key="5">
    <source>
        <dbReference type="ARBA" id="ARBA00022989"/>
    </source>
</evidence>
<evidence type="ECO:0000256" key="2">
    <source>
        <dbReference type="ARBA" id="ARBA00010792"/>
    </source>
</evidence>